<evidence type="ECO:0000313" key="6">
    <source>
        <dbReference type="EMBL" id="CCC46942.1"/>
    </source>
</evidence>
<dbReference type="InterPro" id="IPR051476">
    <property type="entry name" value="Bac_ResReg_Asp_Phosphatase"/>
</dbReference>
<protein>
    <recommendedName>
        <fullName evidence="5">Tetratricopeptide repeat protein 29</fullName>
    </recommendedName>
</protein>
<dbReference type="PANTHER" id="PTHR46630:SF1">
    <property type="entry name" value="TETRATRICOPEPTIDE REPEAT PROTEIN 29"/>
    <property type="match status" value="1"/>
</dbReference>
<accession>G0TSL5</accession>
<evidence type="ECO:0000256" key="4">
    <source>
        <dbReference type="ARBA" id="ARBA00022803"/>
    </source>
</evidence>
<organism evidence="6">
    <name type="scientific">Trypanosoma vivax (strain Y486)</name>
    <dbReference type="NCBI Taxonomy" id="1055687"/>
    <lineage>
        <taxon>Eukaryota</taxon>
        <taxon>Discoba</taxon>
        <taxon>Euglenozoa</taxon>
        <taxon>Kinetoplastea</taxon>
        <taxon>Metakinetoplastina</taxon>
        <taxon>Trypanosomatida</taxon>
        <taxon>Trypanosomatidae</taxon>
        <taxon>Trypanosoma</taxon>
        <taxon>Duttonella</taxon>
    </lineage>
</organism>
<dbReference type="EMBL" id="HE573019">
    <property type="protein sequence ID" value="CCC46942.1"/>
    <property type="molecule type" value="Genomic_DNA"/>
</dbReference>
<name>G0TSL5_TRYVY</name>
<dbReference type="Gene3D" id="1.25.40.10">
    <property type="entry name" value="Tetratricopeptide repeat domain"/>
    <property type="match status" value="2"/>
</dbReference>
<keyword evidence="4" id="KW-0802">TPR repeat</keyword>
<sequence>MAMSQKRKMASFPCKEIALGDGGNSCSASAQKQKANQLILAPVKPPVRADGGPLVIRQKPRRESLITQQQRDALVVSSFGIGTTRHGQPDQSAASVKSGLATAAGSALDVVIAQTEKNSLRFHLCVDTLSEGCVNSFIRLFHLSHRKPVCVDQLAQTLFTIPDDKLTWVKEQLAAVEVLRRQSEFQEVCDRCQLLADYFESERDYEEAAWHYETAQRFASESLDHSLEQKVRVAFGAFFERRRQFAKAVAIYDRMYRVAVAVKDDERANQASHHLIRTLMLLSRELKSDNPEEAMQHLVRALEVARRVCSVRDEAAILHALGNICEQMGNLLKAMEYQKAFFEAAKRAGLPKSEQRASLCVASLQERLCMNTEAMDSLQRALELSKENNDLEGVCRATMQLGEAFKNSGDQQQALGNFRANFEAASKLKNRDMVDQARVALGFALGEHYLKEAGGGRGYVSIVCEDVEAQLEWLSKGIL</sequence>
<dbReference type="GO" id="GO:0005929">
    <property type="term" value="C:cilium"/>
    <property type="evidence" value="ECO:0007669"/>
    <property type="project" value="TreeGrafter"/>
</dbReference>
<evidence type="ECO:0000256" key="1">
    <source>
        <dbReference type="ARBA" id="ARBA00004496"/>
    </source>
</evidence>
<dbReference type="GO" id="GO:0005737">
    <property type="term" value="C:cytoplasm"/>
    <property type="evidence" value="ECO:0007669"/>
    <property type="project" value="UniProtKB-SubCell"/>
</dbReference>
<comment type="subcellular location">
    <subcellularLocation>
        <location evidence="1">Cytoplasm</location>
    </subcellularLocation>
</comment>
<evidence type="ECO:0000256" key="2">
    <source>
        <dbReference type="ARBA" id="ARBA00022490"/>
    </source>
</evidence>
<dbReference type="VEuPathDB" id="TriTrypDB:TvY486_0301320"/>
<gene>
    <name evidence="6" type="ORF">TVY486_0301320</name>
</gene>
<proteinExistence type="predicted"/>
<dbReference type="InterPro" id="IPR011990">
    <property type="entry name" value="TPR-like_helical_dom_sf"/>
</dbReference>
<dbReference type="SUPFAM" id="SSF48452">
    <property type="entry name" value="TPR-like"/>
    <property type="match status" value="2"/>
</dbReference>
<dbReference type="GO" id="GO:0003341">
    <property type="term" value="P:cilium movement"/>
    <property type="evidence" value="ECO:0007669"/>
    <property type="project" value="TreeGrafter"/>
</dbReference>
<keyword evidence="3" id="KW-0677">Repeat</keyword>
<evidence type="ECO:0000256" key="5">
    <source>
        <dbReference type="ARBA" id="ARBA00040665"/>
    </source>
</evidence>
<dbReference type="PANTHER" id="PTHR46630">
    <property type="entry name" value="TETRATRICOPEPTIDE REPEAT PROTEIN 29"/>
    <property type="match status" value="1"/>
</dbReference>
<dbReference type="AlphaFoldDB" id="G0TSL5"/>
<keyword evidence="2" id="KW-0963">Cytoplasm</keyword>
<reference evidence="6" key="1">
    <citation type="journal article" date="2012" name="Proc. Natl. Acad. Sci. U.S.A.">
        <title>Antigenic diversity is generated by distinct evolutionary mechanisms in African trypanosome species.</title>
        <authorList>
            <person name="Jackson A.P."/>
            <person name="Berry A."/>
            <person name="Aslett M."/>
            <person name="Allison H.C."/>
            <person name="Burton P."/>
            <person name="Vavrova-Anderson J."/>
            <person name="Brown R."/>
            <person name="Browne H."/>
            <person name="Corton N."/>
            <person name="Hauser H."/>
            <person name="Gamble J."/>
            <person name="Gilderthorp R."/>
            <person name="Marcello L."/>
            <person name="McQuillan J."/>
            <person name="Otto T.D."/>
            <person name="Quail M.A."/>
            <person name="Sanders M.J."/>
            <person name="van Tonder A."/>
            <person name="Ginger M.L."/>
            <person name="Field M.C."/>
            <person name="Barry J.D."/>
            <person name="Hertz-Fowler C."/>
            <person name="Berriman M."/>
        </authorList>
    </citation>
    <scope>NUCLEOTIDE SEQUENCE</scope>
    <source>
        <strain evidence="6">Y486</strain>
    </source>
</reference>
<evidence type="ECO:0000256" key="3">
    <source>
        <dbReference type="ARBA" id="ARBA00022737"/>
    </source>
</evidence>